<gene>
    <name evidence="7" type="ORF">ZEAMMB73_Zm00001d032905</name>
</gene>
<keyword evidence="4" id="KW-0862">Zinc</keyword>
<dbReference type="SMR" id="A0A1D6KUR9"/>
<dbReference type="InterPro" id="IPR033489">
    <property type="entry name" value="RBBP6"/>
</dbReference>
<protein>
    <submittedName>
        <fullName evidence="7">DWNN domain a CCHC-type zinc finger</fullName>
    </submittedName>
</protein>
<dbReference type="EMBL" id="CM007647">
    <property type="protein sequence ID" value="ONM06307.1"/>
    <property type="molecule type" value="Genomic_DNA"/>
</dbReference>
<dbReference type="GO" id="GO:0006397">
    <property type="term" value="P:mRNA processing"/>
    <property type="evidence" value="ECO:0007669"/>
    <property type="project" value="InterPro"/>
</dbReference>
<dbReference type="Gene3D" id="3.10.20.90">
    <property type="entry name" value="Phosphatidylinositol 3-kinase Catalytic Subunit, Chain A, domain 1"/>
    <property type="match status" value="1"/>
</dbReference>
<sequence length="259" mass="28958">MAVYYKFKSARDFDSIPIEGQFISVANLKERIFESKHLGRGTDFDLMISNAQTDEEYADEATMIPKNTSVLIRRIPGRPRKPIVTEPEETKAAEDGVQDVMPTSGAFLGDSSMKYPEESEWDDEFGNELYISDSVPYQPVCQAVDAIENKVDEDSKIKALIDTSALDYSWMVDAFSQIPDGYGSGRGYGRGMGGRMMAGRGFGNSLCPFAIKELAFDVLSKWVKIYLCEENAMTWARTQDTSSRLCLSQMQSTWYVGGL</sequence>
<dbReference type="GO" id="GO:0061630">
    <property type="term" value="F:ubiquitin protein ligase activity"/>
    <property type="evidence" value="ECO:0007669"/>
    <property type="project" value="InterPro"/>
</dbReference>
<reference evidence="7" key="1">
    <citation type="submission" date="2015-12" db="EMBL/GenBank/DDBJ databases">
        <title>Update maize B73 reference genome by single molecule sequencing technologies.</title>
        <authorList>
            <consortium name="Maize Genome Sequencing Project"/>
            <person name="Ware D."/>
        </authorList>
    </citation>
    <scope>NUCLEOTIDE SEQUENCE [LARGE SCALE GENOMIC DNA]</scope>
    <source>
        <tissue evidence="7">Seedling</tissue>
    </source>
</reference>
<evidence type="ECO:0000313" key="7">
    <source>
        <dbReference type="EMBL" id="ONM06310.1"/>
    </source>
</evidence>
<proteinExistence type="predicted"/>
<dbReference type="InterPro" id="IPR014891">
    <property type="entry name" value="DWNN_domain"/>
</dbReference>
<evidence type="ECO:0000256" key="1">
    <source>
        <dbReference type="ARBA" id="ARBA00004123"/>
    </source>
</evidence>
<evidence type="ECO:0000259" key="6">
    <source>
        <dbReference type="PROSITE" id="PS51282"/>
    </source>
</evidence>
<evidence type="ECO:0000256" key="3">
    <source>
        <dbReference type="ARBA" id="ARBA00022771"/>
    </source>
</evidence>
<dbReference type="EMBL" id="CM007647">
    <property type="protein sequence ID" value="ONM06313.1"/>
    <property type="molecule type" value="Genomic_DNA"/>
</dbReference>
<comment type="subcellular location">
    <subcellularLocation>
        <location evidence="1">Nucleus</location>
    </subcellularLocation>
</comment>
<dbReference type="GO" id="GO:0005634">
    <property type="term" value="C:nucleus"/>
    <property type="evidence" value="ECO:0007669"/>
    <property type="project" value="UniProtKB-SubCell"/>
</dbReference>
<evidence type="ECO:0000256" key="4">
    <source>
        <dbReference type="ARBA" id="ARBA00022833"/>
    </source>
</evidence>
<dbReference type="PANTHER" id="PTHR15439:SF0">
    <property type="entry name" value="CELL DIVISION CYCLE AND APOPTOSIS REGULATOR PROTEIN 1-RELATED"/>
    <property type="match status" value="1"/>
</dbReference>
<dbReference type="ExpressionAtlas" id="A0A1D6KUR9">
    <property type="expression patterns" value="baseline and differential"/>
</dbReference>
<organism evidence="7">
    <name type="scientific">Zea mays</name>
    <name type="common">Maize</name>
    <dbReference type="NCBI Taxonomy" id="4577"/>
    <lineage>
        <taxon>Eukaryota</taxon>
        <taxon>Viridiplantae</taxon>
        <taxon>Streptophyta</taxon>
        <taxon>Embryophyta</taxon>
        <taxon>Tracheophyta</taxon>
        <taxon>Spermatophyta</taxon>
        <taxon>Magnoliopsida</taxon>
        <taxon>Liliopsida</taxon>
        <taxon>Poales</taxon>
        <taxon>Poaceae</taxon>
        <taxon>PACMAD clade</taxon>
        <taxon>Panicoideae</taxon>
        <taxon>Andropogonodae</taxon>
        <taxon>Andropogoneae</taxon>
        <taxon>Tripsacinae</taxon>
        <taxon>Zea</taxon>
    </lineage>
</organism>
<feature type="domain" description="DWNN" evidence="6">
    <location>
        <begin position="3"/>
        <end position="76"/>
    </location>
</feature>
<keyword evidence="2" id="KW-0479">Metal-binding</keyword>
<dbReference type="SMART" id="SM01180">
    <property type="entry name" value="DWNN"/>
    <property type="match status" value="1"/>
</dbReference>
<name>A0A1D6KUR9_MAIZE</name>
<dbReference type="GO" id="GO:0016567">
    <property type="term" value="P:protein ubiquitination"/>
    <property type="evidence" value="ECO:0007669"/>
    <property type="project" value="InterPro"/>
</dbReference>
<keyword evidence="3" id="KW-0863">Zinc-finger</keyword>
<accession>A0A1D6KUR9</accession>
<dbReference type="AlphaFoldDB" id="A0A1D6KUR9"/>
<dbReference type="EMBL" id="CM007647">
    <property type="protein sequence ID" value="ONM06310.1"/>
    <property type="molecule type" value="Genomic_DNA"/>
</dbReference>
<evidence type="ECO:0000256" key="5">
    <source>
        <dbReference type="ARBA" id="ARBA00023242"/>
    </source>
</evidence>
<dbReference type="PANTHER" id="PTHR15439">
    <property type="entry name" value="RETINOBLASTOMA-BINDING PROTEIN 6"/>
    <property type="match status" value="1"/>
</dbReference>
<keyword evidence="5" id="KW-0539">Nucleus</keyword>
<dbReference type="GO" id="GO:0008270">
    <property type="term" value="F:zinc ion binding"/>
    <property type="evidence" value="ECO:0007669"/>
    <property type="project" value="UniProtKB-KW"/>
</dbReference>
<dbReference type="PROSITE" id="PS51282">
    <property type="entry name" value="DWNN"/>
    <property type="match status" value="1"/>
</dbReference>
<evidence type="ECO:0000256" key="2">
    <source>
        <dbReference type="ARBA" id="ARBA00022723"/>
    </source>
</evidence>
<dbReference type="Pfam" id="PF08783">
    <property type="entry name" value="DWNN"/>
    <property type="match status" value="1"/>
</dbReference>